<evidence type="ECO:0000313" key="8">
    <source>
        <dbReference type="Proteomes" id="UP001155241"/>
    </source>
</evidence>
<evidence type="ECO:0000256" key="6">
    <source>
        <dbReference type="SAM" id="Phobius"/>
    </source>
</evidence>
<organism evidence="7 8">
    <name type="scientific">Aeoliella straminimaris</name>
    <dbReference type="NCBI Taxonomy" id="2954799"/>
    <lineage>
        <taxon>Bacteria</taxon>
        <taxon>Pseudomonadati</taxon>
        <taxon>Planctomycetota</taxon>
        <taxon>Planctomycetia</taxon>
        <taxon>Pirellulales</taxon>
        <taxon>Lacipirellulaceae</taxon>
        <taxon>Aeoliella</taxon>
    </lineage>
</organism>
<evidence type="ECO:0000256" key="3">
    <source>
        <dbReference type="ARBA" id="ARBA00022692"/>
    </source>
</evidence>
<keyword evidence="5 6" id="KW-0472">Membrane</keyword>
<evidence type="ECO:0000256" key="4">
    <source>
        <dbReference type="ARBA" id="ARBA00022989"/>
    </source>
</evidence>
<dbReference type="Pfam" id="PF03649">
    <property type="entry name" value="UPF0014"/>
    <property type="match status" value="1"/>
</dbReference>
<keyword evidence="8" id="KW-1185">Reference proteome</keyword>
<dbReference type="RefSeq" id="WP_252853442.1">
    <property type="nucleotide sequence ID" value="NZ_JAMXLR010000055.1"/>
</dbReference>
<feature type="transmembrane region" description="Helical" evidence="6">
    <location>
        <begin position="128"/>
        <end position="146"/>
    </location>
</feature>
<feature type="transmembrane region" description="Helical" evidence="6">
    <location>
        <begin position="95"/>
        <end position="116"/>
    </location>
</feature>
<keyword evidence="4 6" id="KW-1133">Transmembrane helix</keyword>
<reference evidence="7" key="1">
    <citation type="submission" date="2022-06" db="EMBL/GenBank/DDBJ databases">
        <title>Aeoliella straminimaris, a novel planctomycete from sediments.</title>
        <authorList>
            <person name="Vitorino I.R."/>
            <person name="Lage O.M."/>
        </authorList>
    </citation>
    <scope>NUCLEOTIDE SEQUENCE</scope>
    <source>
        <strain evidence="7">ICT_H6.2</strain>
    </source>
</reference>
<keyword evidence="3 6" id="KW-0812">Transmembrane</keyword>
<name>A0A9X2JH14_9BACT</name>
<protein>
    <submittedName>
        <fullName evidence="7">ABC transporter permease</fullName>
    </submittedName>
</protein>
<dbReference type="InterPro" id="IPR005226">
    <property type="entry name" value="UPF0014_fam"/>
</dbReference>
<evidence type="ECO:0000256" key="1">
    <source>
        <dbReference type="ARBA" id="ARBA00004141"/>
    </source>
</evidence>
<dbReference type="EMBL" id="JAMXLR010000055">
    <property type="protein sequence ID" value="MCO6045326.1"/>
    <property type="molecule type" value="Genomic_DNA"/>
</dbReference>
<feature type="transmembrane region" description="Helical" evidence="6">
    <location>
        <begin position="12"/>
        <end position="31"/>
    </location>
</feature>
<feature type="transmembrane region" description="Helical" evidence="6">
    <location>
        <begin position="65"/>
        <end position="83"/>
    </location>
</feature>
<gene>
    <name evidence="7" type="ORF">NG895_15550</name>
</gene>
<sequence length="241" mass="26078">MKSTVPPIPLENLILALLPVLVVIIIVHRWGLGVWTPLYATARMLVQLVAVGYVLKYLFLTDSPLVVLATLAVMLFAASWISLRPLQRKSVQQYLWALIAIACGGGGVVLLMTQGVLHLETWYDPRRVIPLAGMSLTAAMNCVSLAGERFEAETDRGANYHEARRQAMQASLITVTNSLLAVGLVSLPGLMTGQILAGISPLIASRYQIMIMCMVFSAGGIAAAIYLSLSKQQVMSKPDES</sequence>
<comment type="subcellular location">
    <subcellularLocation>
        <location evidence="1">Membrane</location>
        <topology evidence="1">Multi-pass membrane protein</topology>
    </subcellularLocation>
</comment>
<proteinExistence type="inferred from homology"/>
<feature type="transmembrane region" description="Helical" evidence="6">
    <location>
        <begin position="38"/>
        <end position="59"/>
    </location>
</feature>
<dbReference type="AlphaFoldDB" id="A0A9X2JH14"/>
<dbReference type="Proteomes" id="UP001155241">
    <property type="component" value="Unassembled WGS sequence"/>
</dbReference>
<dbReference type="PANTHER" id="PTHR30028:SF0">
    <property type="entry name" value="PROTEIN ALUMINUM SENSITIVE 3"/>
    <property type="match status" value="1"/>
</dbReference>
<evidence type="ECO:0000256" key="2">
    <source>
        <dbReference type="ARBA" id="ARBA00005268"/>
    </source>
</evidence>
<feature type="transmembrane region" description="Helical" evidence="6">
    <location>
        <begin position="207"/>
        <end position="229"/>
    </location>
</feature>
<evidence type="ECO:0000313" key="7">
    <source>
        <dbReference type="EMBL" id="MCO6045326.1"/>
    </source>
</evidence>
<dbReference type="PANTHER" id="PTHR30028">
    <property type="entry name" value="UPF0014 INNER MEMBRANE PROTEIN YBBM-RELATED"/>
    <property type="match status" value="1"/>
</dbReference>
<accession>A0A9X2JH14</accession>
<evidence type="ECO:0000256" key="5">
    <source>
        <dbReference type="ARBA" id="ARBA00023136"/>
    </source>
</evidence>
<dbReference type="GO" id="GO:0005886">
    <property type="term" value="C:plasma membrane"/>
    <property type="evidence" value="ECO:0007669"/>
    <property type="project" value="TreeGrafter"/>
</dbReference>
<comment type="similarity">
    <text evidence="2">Belongs to the UPF0014 family.</text>
</comment>
<feature type="transmembrane region" description="Helical" evidence="6">
    <location>
        <begin position="167"/>
        <end position="187"/>
    </location>
</feature>
<comment type="caution">
    <text evidence="7">The sequence shown here is derived from an EMBL/GenBank/DDBJ whole genome shotgun (WGS) entry which is preliminary data.</text>
</comment>